<dbReference type="SUPFAM" id="SSF54534">
    <property type="entry name" value="FKBP-like"/>
    <property type="match status" value="1"/>
</dbReference>
<evidence type="ECO:0000256" key="4">
    <source>
        <dbReference type="ARBA" id="ARBA00046231"/>
    </source>
</evidence>
<feature type="chain" id="PRO_5006526985" description="Peptidyl-prolyl cis-trans isomerase" evidence="6">
    <location>
        <begin position="28"/>
        <end position="141"/>
    </location>
</feature>
<dbReference type="AlphaFoldDB" id="K3X0K3"/>
<dbReference type="PANTHER" id="PTHR43629:SF2">
    <property type="entry name" value="RHODANESE-LIKE_PPIC DOMAIN-CONTAINING PROTEIN 12, CHLOROPLASTIC"/>
    <property type="match status" value="1"/>
</dbReference>
<accession>K3X0K3</accession>
<keyword evidence="3" id="KW-0963">Cytoplasm</keyword>
<dbReference type="STRING" id="431595.K3X0K3"/>
<evidence type="ECO:0000256" key="6">
    <source>
        <dbReference type="RuleBase" id="RU363014"/>
    </source>
</evidence>
<dbReference type="HOGENOM" id="CLU_090028_3_0_1"/>
<dbReference type="EMBL" id="GL376592">
    <property type="status" value="NOT_ANNOTATED_CDS"/>
    <property type="molecule type" value="Genomic_DNA"/>
</dbReference>
<dbReference type="PANTHER" id="PTHR43629">
    <property type="entry name" value="PEPTIDYL-PROLYL CIS-TRANS ISOMERASE"/>
    <property type="match status" value="1"/>
</dbReference>
<dbReference type="Proteomes" id="UP000019132">
    <property type="component" value="Unassembled WGS sequence"/>
</dbReference>
<evidence type="ECO:0000256" key="5">
    <source>
        <dbReference type="PROSITE-ProRule" id="PRU00278"/>
    </source>
</evidence>
<dbReference type="GO" id="GO:0003755">
    <property type="term" value="F:peptidyl-prolyl cis-trans isomerase activity"/>
    <property type="evidence" value="ECO:0007669"/>
    <property type="project" value="UniProtKB-UniRule"/>
</dbReference>
<dbReference type="EnsemblProtists" id="PYU1_T010752">
    <property type="protein sequence ID" value="PYU1_T010752"/>
    <property type="gene ID" value="PYU1_G010729"/>
</dbReference>
<dbReference type="OMA" id="GPVRTQF"/>
<reference evidence="9" key="1">
    <citation type="journal article" date="2010" name="Genome Biol.">
        <title>Genome sequence of the necrotrophic plant pathogen Pythium ultimum reveals original pathogenicity mechanisms and effector repertoire.</title>
        <authorList>
            <person name="Levesque C.A."/>
            <person name="Brouwer H."/>
            <person name="Cano L."/>
            <person name="Hamilton J.P."/>
            <person name="Holt C."/>
            <person name="Huitema E."/>
            <person name="Raffaele S."/>
            <person name="Robideau G.P."/>
            <person name="Thines M."/>
            <person name="Win J."/>
            <person name="Zerillo M.M."/>
            <person name="Beakes G.W."/>
            <person name="Boore J.L."/>
            <person name="Busam D."/>
            <person name="Dumas B."/>
            <person name="Ferriera S."/>
            <person name="Fuerstenberg S.I."/>
            <person name="Gachon C.M."/>
            <person name="Gaulin E."/>
            <person name="Govers F."/>
            <person name="Grenville-Briggs L."/>
            <person name="Horner N."/>
            <person name="Hostetler J."/>
            <person name="Jiang R.H."/>
            <person name="Johnson J."/>
            <person name="Krajaejun T."/>
            <person name="Lin H."/>
            <person name="Meijer H.J."/>
            <person name="Moore B."/>
            <person name="Morris P."/>
            <person name="Phuntmart V."/>
            <person name="Puiu D."/>
            <person name="Shetty J."/>
            <person name="Stajich J.E."/>
            <person name="Tripathy S."/>
            <person name="Wawra S."/>
            <person name="van West P."/>
            <person name="Whitty B.R."/>
            <person name="Coutinho P.M."/>
            <person name="Henrissat B."/>
            <person name="Martin F."/>
            <person name="Thomas P.D."/>
            <person name="Tyler B.M."/>
            <person name="De Vries R.P."/>
            <person name="Kamoun S."/>
            <person name="Yandell M."/>
            <person name="Tisserat N."/>
            <person name="Buell C.R."/>
        </authorList>
    </citation>
    <scope>NUCLEOTIDE SEQUENCE</scope>
    <source>
        <strain evidence="9">DAOM:BR144</strain>
    </source>
</reference>
<evidence type="ECO:0000313" key="8">
    <source>
        <dbReference type="EnsemblProtists" id="PYU1_T010752"/>
    </source>
</evidence>
<evidence type="ECO:0000313" key="9">
    <source>
        <dbReference type="Proteomes" id="UP000019132"/>
    </source>
</evidence>
<dbReference type="EC" id="5.2.1.8" evidence="6"/>
<reference evidence="9" key="2">
    <citation type="submission" date="2010-04" db="EMBL/GenBank/DDBJ databases">
        <authorList>
            <person name="Buell R."/>
            <person name="Hamilton J."/>
            <person name="Hostetler J."/>
        </authorList>
    </citation>
    <scope>NUCLEOTIDE SEQUENCE [LARGE SCALE GENOMIC DNA]</scope>
    <source>
        <strain evidence="9">DAOM:BR144</strain>
    </source>
</reference>
<reference evidence="8" key="3">
    <citation type="submission" date="2015-02" db="UniProtKB">
        <authorList>
            <consortium name="EnsemblProtists"/>
        </authorList>
    </citation>
    <scope>IDENTIFICATION</scope>
    <source>
        <strain evidence="8">DAOM BR144</strain>
    </source>
</reference>
<keyword evidence="6" id="KW-0732">Signal</keyword>
<comment type="function">
    <text evidence="4">PPIases accelerate the folding of proteins. It prefers amino acid residues with hydrophobic side chains like leucine and phenylalanine in the P1 position of the peptides substrates.</text>
</comment>
<evidence type="ECO:0000256" key="3">
    <source>
        <dbReference type="ARBA" id="ARBA00022490"/>
    </source>
</evidence>
<dbReference type="InParanoid" id="K3X0K3"/>
<keyword evidence="9" id="KW-1185">Reference proteome</keyword>
<comment type="catalytic activity">
    <reaction evidence="6">
        <text>[protein]-peptidylproline (omega=180) = [protein]-peptidylproline (omega=0)</text>
        <dbReference type="Rhea" id="RHEA:16237"/>
        <dbReference type="Rhea" id="RHEA-COMP:10747"/>
        <dbReference type="Rhea" id="RHEA-COMP:10748"/>
        <dbReference type="ChEBI" id="CHEBI:83833"/>
        <dbReference type="ChEBI" id="CHEBI:83834"/>
        <dbReference type="EC" id="5.2.1.8"/>
    </reaction>
</comment>
<keyword evidence="5 6" id="KW-0413">Isomerase</keyword>
<dbReference type="InterPro" id="IPR000297">
    <property type="entry name" value="PPIase_PpiC"/>
</dbReference>
<feature type="domain" description="PpiC" evidence="7">
    <location>
        <begin position="29"/>
        <end position="121"/>
    </location>
</feature>
<feature type="signal peptide" evidence="6">
    <location>
        <begin position="1"/>
        <end position="27"/>
    </location>
</feature>
<evidence type="ECO:0000256" key="1">
    <source>
        <dbReference type="ARBA" id="ARBA00004496"/>
    </source>
</evidence>
<dbReference type="Gene3D" id="3.10.50.40">
    <property type="match status" value="1"/>
</dbReference>
<proteinExistence type="inferred from homology"/>
<name>K3X0K3_GLOUD</name>
<evidence type="ECO:0000259" key="7">
    <source>
        <dbReference type="PROSITE" id="PS50198"/>
    </source>
</evidence>
<protein>
    <recommendedName>
        <fullName evidence="6">Peptidyl-prolyl cis-trans isomerase</fullName>
        <ecNumber evidence="6">5.2.1.8</ecNumber>
    </recommendedName>
</protein>
<evidence type="ECO:0000256" key="2">
    <source>
        <dbReference type="ARBA" id="ARBA00007656"/>
    </source>
</evidence>
<organism evidence="8 9">
    <name type="scientific">Globisporangium ultimum (strain ATCC 200006 / CBS 805.95 / DAOM BR144)</name>
    <name type="common">Pythium ultimum</name>
    <dbReference type="NCBI Taxonomy" id="431595"/>
    <lineage>
        <taxon>Eukaryota</taxon>
        <taxon>Sar</taxon>
        <taxon>Stramenopiles</taxon>
        <taxon>Oomycota</taxon>
        <taxon>Peronosporomycetes</taxon>
        <taxon>Pythiales</taxon>
        <taxon>Pythiaceae</taxon>
        <taxon>Globisporangium</taxon>
    </lineage>
</organism>
<dbReference type="VEuPathDB" id="FungiDB:PYU1_G010729"/>
<dbReference type="eggNOG" id="KOG3258">
    <property type="taxonomic scope" value="Eukaryota"/>
</dbReference>
<dbReference type="GO" id="GO:0005737">
    <property type="term" value="C:cytoplasm"/>
    <property type="evidence" value="ECO:0007669"/>
    <property type="project" value="UniProtKB-SubCell"/>
</dbReference>
<sequence length="141" mass="15172">MAKKSMWMTLFALIAVVMTVMTAVVRAEAPSASASHILVPTEAEVDALLVELEAADDLSAKFAELAKAKSKCPSSRNGGALGTFGRGQMVEEFDTVVFEKPVGVVHKVRTQFGWHLVLTTSRTGMGDVDLDEEDKDSKSDL</sequence>
<dbReference type="PROSITE" id="PS01096">
    <property type="entry name" value="PPIC_PPIASE_1"/>
    <property type="match status" value="1"/>
</dbReference>
<comment type="subcellular location">
    <subcellularLocation>
        <location evidence="1">Cytoplasm</location>
    </subcellularLocation>
</comment>
<dbReference type="InterPro" id="IPR023058">
    <property type="entry name" value="PPIase_PpiC_CS"/>
</dbReference>
<keyword evidence="5 6" id="KW-0697">Rotamase</keyword>
<dbReference type="PROSITE" id="PS50198">
    <property type="entry name" value="PPIC_PPIASE_2"/>
    <property type="match status" value="1"/>
</dbReference>
<dbReference type="Pfam" id="PF13616">
    <property type="entry name" value="Rotamase_3"/>
    <property type="match status" value="1"/>
</dbReference>
<dbReference type="InterPro" id="IPR046357">
    <property type="entry name" value="PPIase_dom_sf"/>
</dbReference>
<comment type="similarity">
    <text evidence="2">Belongs to the PpiC/parvulin rotamase family.</text>
</comment>
<dbReference type="InterPro" id="IPR052204">
    <property type="entry name" value="PpiC/parvulin_rotamase"/>
</dbReference>